<dbReference type="GO" id="GO:0071949">
    <property type="term" value="F:FAD binding"/>
    <property type="evidence" value="ECO:0007669"/>
    <property type="project" value="InterPro"/>
</dbReference>
<dbReference type="Proteomes" id="UP001050975">
    <property type="component" value="Unassembled WGS sequence"/>
</dbReference>
<reference evidence="8" key="1">
    <citation type="submission" date="2019-10" db="EMBL/GenBank/DDBJ databases">
        <title>Draft genome sequece of Microseira wollei NIES-4236.</title>
        <authorList>
            <person name="Yamaguchi H."/>
            <person name="Suzuki S."/>
            <person name="Kawachi M."/>
        </authorList>
    </citation>
    <scope>NUCLEOTIDE SEQUENCE</scope>
    <source>
        <strain evidence="8">NIES-4236</strain>
    </source>
</reference>
<gene>
    <name evidence="8" type="primary">kmo</name>
    <name evidence="8" type="ORF">MiSe_75480</name>
</gene>
<dbReference type="PRINTS" id="PR00420">
    <property type="entry name" value="RNGMNOXGNASE"/>
</dbReference>
<keyword evidence="3" id="KW-0274">FAD</keyword>
<dbReference type="EMBL" id="BLAY01000179">
    <property type="protein sequence ID" value="GET42730.1"/>
    <property type="molecule type" value="Genomic_DNA"/>
</dbReference>
<evidence type="ECO:0000256" key="4">
    <source>
        <dbReference type="ARBA" id="ARBA00022857"/>
    </source>
</evidence>
<comment type="cofactor">
    <cofactor evidence="1">
        <name>FAD</name>
        <dbReference type="ChEBI" id="CHEBI:57692"/>
    </cofactor>
</comment>
<evidence type="ECO:0000256" key="1">
    <source>
        <dbReference type="ARBA" id="ARBA00001974"/>
    </source>
</evidence>
<dbReference type="PANTHER" id="PTHR46028:SF2">
    <property type="entry name" value="KYNURENINE 3-MONOOXYGENASE"/>
    <property type="match status" value="1"/>
</dbReference>
<dbReference type="AlphaFoldDB" id="A0AAV3XQZ9"/>
<dbReference type="SUPFAM" id="SSF51905">
    <property type="entry name" value="FAD/NAD(P)-binding domain"/>
    <property type="match status" value="1"/>
</dbReference>
<sequence length="438" mass="49883">MKKVVIVGAGPCGILLAHYLLRRGVAYKIDIYERLNDPRQVAFSNSRTIPYGINERGLRALKKIDGLEAAVKAKCVENKGLIIHQKNGKTQNLPKRTTTFNTDRISLVMALLSKLTENSDSRVQIHFNSKCNRVDFKNKTVTFERVKATDSGEETEEFTIDYDVLIGADGARSVVRRHFLNSDYFEFEQKYVRSYYKTVGLPGKNEKAGINLKPDCLHVWRPEDGITFGAVPQLDGRFIGLLFFPKTAKKVVNLSTKEEVMAFFRQNMPEAGQLLEESEAEAFLKRPMAGQLKVRCNRYHYGDSVLIMGDAAHAVSSSLGQGCNNAFEDVLVLDSLLDEYGEEWSLALEQFTLRRQPDMYALWELDTNVFPASKTLFAEFIIRESFAKITNKLFPKLFLPPLREVLATSAMPYSEIFKSYKNWILKVKKYNEKFFSAE</sequence>
<dbReference type="GO" id="GO:0070189">
    <property type="term" value="P:kynurenine metabolic process"/>
    <property type="evidence" value="ECO:0007669"/>
    <property type="project" value="TreeGrafter"/>
</dbReference>
<keyword evidence="9" id="KW-1185">Reference proteome</keyword>
<evidence type="ECO:0000256" key="2">
    <source>
        <dbReference type="ARBA" id="ARBA00022630"/>
    </source>
</evidence>
<organism evidence="8 9">
    <name type="scientific">Microseira wollei NIES-4236</name>
    <dbReference type="NCBI Taxonomy" id="2530354"/>
    <lineage>
        <taxon>Bacteria</taxon>
        <taxon>Bacillati</taxon>
        <taxon>Cyanobacteriota</taxon>
        <taxon>Cyanophyceae</taxon>
        <taxon>Oscillatoriophycideae</taxon>
        <taxon>Aerosakkonematales</taxon>
        <taxon>Aerosakkonemataceae</taxon>
        <taxon>Microseira</taxon>
    </lineage>
</organism>
<evidence type="ECO:0000256" key="3">
    <source>
        <dbReference type="ARBA" id="ARBA00022827"/>
    </source>
</evidence>
<evidence type="ECO:0000313" key="8">
    <source>
        <dbReference type="EMBL" id="GET42730.1"/>
    </source>
</evidence>
<evidence type="ECO:0000256" key="6">
    <source>
        <dbReference type="ARBA" id="ARBA00023033"/>
    </source>
</evidence>
<feature type="domain" description="FAD-binding" evidence="7">
    <location>
        <begin position="3"/>
        <end position="337"/>
    </location>
</feature>
<dbReference type="RefSeq" id="WP_226590711.1">
    <property type="nucleotide sequence ID" value="NZ_BLAY01000179.1"/>
</dbReference>
<dbReference type="InterPro" id="IPR036188">
    <property type="entry name" value="FAD/NAD-bd_sf"/>
</dbReference>
<dbReference type="PANTHER" id="PTHR46028">
    <property type="entry name" value="KYNURENINE 3-MONOOXYGENASE"/>
    <property type="match status" value="1"/>
</dbReference>
<dbReference type="Gene3D" id="3.50.50.60">
    <property type="entry name" value="FAD/NAD(P)-binding domain"/>
    <property type="match status" value="1"/>
</dbReference>
<evidence type="ECO:0000313" key="9">
    <source>
        <dbReference type="Proteomes" id="UP001050975"/>
    </source>
</evidence>
<name>A0AAV3XQZ9_9CYAN</name>
<dbReference type="GO" id="GO:0004502">
    <property type="term" value="F:kynurenine 3-monooxygenase activity"/>
    <property type="evidence" value="ECO:0007669"/>
    <property type="project" value="TreeGrafter"/>
</dbReference>
<proteinExistence type="predicted"/>
<protein>
    <submittedName>
        <fullName evidence="8">Kynurenine 3-monooxygenase, putative</fullName>
    </submittedName>
</protein>
<evidence type="ECO:0000259" key="7">
    <source>
        <dbReference type="Pfam" id="PF01494"/>
    </source>
</evidence>
<accession>A0AAV3XQZ9</accession>
<comment type="caution">
    <text evidence="8">The sequence shown here is derived from an EMBL/GenBank/DDBJ whole genome shotgun (WGS) entry which is preliminary data.</text>
</comment>
<dbReference type="InterPro" id="IPR002938">
    <property type="entry name" value="FAD-bd"/>
</dbReference>
<keyword evidence="5" id="KW-0560">Oxidoreductase</keyword>
<keyword evidence="4" id="KW-0521">NADP</keyword>
<keyword evidence="6" id="KW-0503">Monooxygenase</keyword>
<evidence type="ECO:0000256" key="5">
    <source>
        <dbReference type="ARBA" id="ARBA00023002"/>
    </source>
</evidence>
<dbReference type="Pfam" id="PF01494">
    <property type="entry name" value="FAD_binding_3"/>
    <property type="match status" value="1"/>
</dbReference>
<keyword evidence="2" id="KW-0285">Flavoprotein</keyword>